<dbReference type="InterPro" id="IPR015943">
    <property type="entry name" value="WD40/YVTN_repeat-like_dom_sf"/>
</dbReference>
<name>A0A166XAV0_9AGAM</name>
<sequence length="1032" mass="113432">MSQSQSYSVTVQTIDELSWTSSVYSRFRAKFKPNLFVEVFVDDAPVGRTTVIKGSLKPVWGDILTIPSATESSIIVLKLKHSSTVDSSFGLVKTSVGDLLRLCGESNVVQLGLEHSPKKAAHNAQGLISVGIKATNADQARKNLLENAQHDIERGHLAHSAPPAQQGLQNLGAVVSENEDVLQSLGIVLDKIQVIAKATADAVDVIAKVHPYADAAWKVLSAVYKAYQKQKETDSNVVSLFNKMAELYSFVDDVEGLPSKIERLERTIVRVLEQTTECGIFFREYTEQGFIPRLLGQATSNRSQVVSALSSALGQLQVDLNSGMVLQTALVSSQTREGVDRLVTSDLLKGLDPAKMDAAFRVSCLPGTRQDLLKEIIDWLITPSEGKNVLWLHGAAGLGKSTLANSVAEYFRGLRRRGAFLFFDRNTPVESTPARVIRTLAYQLAQHNQAIKSAISSAIDRDPQLSSAPLSTQFTSLLLDPLFAASSEITGPVIIILDALDECGDAGSRRALLALFSELAKLPRQFRFLITSRPDPDIASALKSAEHIDLSMAASSADVLLYIQHEMAQIYSSRHLHAELPPGWPGLIAVQRLTAFADGLFIWAATAMKLLHLTDDPVEWLSSLLAEDRQAFSLDELYKTALLSASEWGPGKVTNAVRQVLAVIVIGRIPLTDAAISELLGFEDSGRQCRIALRRLGGVIQWSEGEPARTLHKSFPDYLTDPSRCSSEPWFVDVHEQHRALTIRSLRLMNSQLRFNICNLRTSHMLNKDVPDLLTRIRSFIPESLSYVCRFWTDHLRKTPTGDRDILSLILEFFEHRFLYWLEVLSLLQEVPAAAIALKRIKSYATDPKSELHAFAQDGMSFVRTFARLIAESAPHIYLSCIPFAPRSSIIRQRYTTTVPNTLVVRIGLQDNWPPCQQVMMGHQDFVNSVVFSPDGQRVASGSADQTIRIWDAGSGALKAGPFTGHTDNINSVVFSPDGQRVASGSDDRTIRIWDAESGALKAGPFTGHRAHGLHQLSGVLAGWTVCRVGLG</sequence>
<keyword evidence="7" id="KW-1185">Reference proteome</keyword>
<dbReference type="SUPFAM" id="SSF49562">
    <property type="entry name" value="C2 domain (Calcium/lipid-binding domain, CaLB)"/>
    <property type="match status" value="1"/>
</dbReference>
<feature type="domain" description="C2" evidence="4">
    <location>
        <begin position="1"/>
        <end position="109"/>
    </location>
</feature>
<dbReference type="SUPFAM" id="SSF50978">
    <property type="entry name" value="WD40 repeat-like"/>
    <property type="match status" value="1"/>
</dbReference>
<keyword evidence="2" id="KW-0677">Repeat</keyword>
<evidence type="ECO:0000313" key="6">
    <source>
        <dbReference type="EMBL" id="KZP34597.1"/>
    </source>
</evidence>
<evidence type="ECO:0000256" key="3">
    <source>
        <dbReference type="PROSITE-ProRule" id="PRU00221"/>
    </source>
</evidence>
<protein>
    <recommendedName>
        <fullName evidence="8">WD40 repeat-like protein</fullName>
    </recommendedName>
</protein>
<dbReference type="PROSITE" id="PS00678">
    <property type="entry name" value="WD_REPEATS_1"/>
    <property type="match status" value="1"/>
</dbReference>
<dbReference type="EMBL" id="KV417480">
    <property type="protein sequence ID" value="KZP34597.1"/>
    <property type="molecule type" value="Genomic_DNA"/>
</dbReference>
<evidence type="ECO:0000259" key="4">
    <source>
        <dbReference type="PROSITE" id="PS50004"/>
    </source>
</evidence>
<dbReference type="Gene3D" id="3.40.50.300">
    <property type="entry name" value="P-loop containing nucleotide triphosphate hydrolases"/>
    <property type="match status" value="1"/>
</dbReference>
<dbReference type="InterPro" id="IPR027417">
    <property type="entry name" value="P-loop_NTPase"/>
</dbReference>
<gene>
    <name evidence="6" type="ORF">FIBSPDRAFT_11673</name>
</gene>
<evidence type="ECO:0000256" key="1">
    <source>
        <dbReference type="ARBA" id="ARBA00022574"/>
    </source>
</evidence>
<dbReference type="InterPro" id="IPR035892">
    <property type="entry name" value="C2_domain_sf"/>
</dbReference>
<dbReference type="Gene3D" id="2.60.40.150">
    <property type="entry name" value="C2 domain"/>
    <property type="match status" value="1"/>
</dbReference>
<dbReference type="InterPro" id="IPR019775">
    <property type="entry name" value="WD40_repeat_CS"/>
</dbReference>
<dbReference type="InterPro" id="IPR036322">
    <property type="entry name" value="WD40_repeat_dom_sf"/>
</dbReference>
<dbReference type="OrthoDB" id="163438at2759"/>
<dbReference type="InterPro" id="IPR056884">
    <property type="entry name" value="NPHP3-like_N"/>
</dbReference>
<keyword evidence="1 3" id="KW-0853">WD repeat</keyword>
<dbReference type="SMART" id="SM00320">
    <property type="entry name" value="WD40"/>
    <property type="match status" value="2"/>
</dbReference>
<dbReference type="Pfam" id="PF00168">
    <property type="entry name" value="C2"/>
    <property type="match status" value="1"/>
</dbReference>
<dbReference type="PROSITE" id="PS50082">
    <property type="entry name" value="WD_REPEATS_2"/>
    <property type="match status" value="2"/>
</dbReference>
<proteinExistence type="predicted"/>
<dbReference type="STRING" id="436010.A0A166XAV0"/>
<feature type="repeat" description="WD" evidence="3">
    <location>
        <begin position="920"/>
        <end position="952"/>
    </location>
</feature>
<dbReference type="PROSITE" id="PS50837">
    <property type="entry name" value="NACHT"/>
    <property type="match status" value="1"/>
</dbReference>
<evidence type="ECO:0000313" key="7">
    <source>
        <dbReference type="Proteomes" id="UP000076532"/>
    </source>
</evidence>
<dbReference type="AlphaFoldDB" id="A0A166XAV0"/>
<feature type="repeat" description="WD" evidence="3">
    <location>
        <begin position="963"/>
        <end position="1004"/>
    </location>
</feature>
<dbReference type="PANTHER" id="PTHR10039">
    <property type="entry name" value="AMELOGENIN"/>
    <property type="match status" value="1"/>
</dbReference>
<evidence type="ECO:0000256" key="2">
    <source>
        <dbReference type="ARBA" id="ARBA00022737"/>
    </source>
</evidence>
<accession>A0A166XAV0</accession>
<dbReference type="Pfam" id="PF24883">
    <property type="entry name" value="NPHP3_N"/>
    <property type="match status" value="1"/>
</dbReference>
<organism evidence="6 7">
    <name type="scientific">Athelia psychrophila</name>
    <dbReference type="NCBI Taxonomy" id="1759441"/>
    <lineage>
        <taxon>Eukaryota</taxon>
        <taxon>Fungi</taxon>
        <taxon>Dikarya</taxon>
        <taxon>Basidiomycota</taxon>
        <taxon>Agaricomycotina</taxon>
        <taxon>Agaricomycetes</taxon>
        <taxon>Agaricomycetidae</taxon>
        <taxon>Atheliales</taxon>
        <taxon>Atheliaceae</taxon>
        <taxon>Athelia</taxon>
    </lineage>
</organism>
<evidence type="ECO:0008006" key="8">
    <source>
        <dbReference type="Google" id="ProtNLM"/>
    </source>
</evidence>
<dbReference type="Pfam" id="PF00400">
    <property type="entry name" value="WD40"/>
    <property type="match status" value="2"/>
</dbReference>
<dbReference type="InterPro" id="IPR000008">
    <property type="entry name" value="C2_dom"/>
</dbReference>
<dbReference type="InterPro" id="IPR007111">
    <property type="entry name" value="NACHT_NTPase"/>
</dbReference>
<dbReference type="PROSITE" id="PS50004">
    <property type="entry name" value="C2"/>
    <property type="match status" value="1"/>
</dbReference>
<feature type="domain" description="NACHT" evidence="5">
    <location>
        <begin position="388"/>
        <end position="535"/>
    </location>
</feature>
<evidence type="ECO:0000259" key="5">
    <source>
        <dbReference type="PROSITE" id="PS50837"/>
    </source>
</evidence>
<reference evidence="6 7" key="1">
    <citation type="journal article" date="2016" name="Mol. Biol. Evol.">
        <title>Comparative Genomics of Early-Diverging Mushroom-Forming Fungi Provides Insights into the Origins of Lignocellulose Decay Capabilities.</title>
        <authorList>
            <person name="Nagy L.G."/>
            <person name="Riley R."/>
            <person name="Tritt A."/>
            <person name="Adam C."/>
            <person name="Daum C."/>
            <person name="Floudas D."/>
            <person name="Sun H."/>
            <person name="Yadav J.S."/>
            <person name="Pangilinan J."/>
            <person name="Larsson K.H."/>
            <person name="Matsuura K."/>
            <person name="Barry K."/>
            <person name="Labutti K."/>
            <person name="Kuo R."/>
            <person name="Ohm R.A."/>
            <person name="Bhattacharya S.S."/>
            <person name="Shirouzu T."/>
            <person name="Yoshinaga Y."/>
            <person name="Martin F.M."/>
            <person name="Grigoriev I.V."/>
            <person name="Hibbett D.S."/>
        </authorList>
    </citation>
    <scope>NUCLEOTIDE SEQUENCE [LARGE SCALE GENOMIC DNA]</scope>
    <source>
        <strain evidence="6 7">CBS 109695</strain>
    </source>
</reference>
<dbReference type="InterPro" id="IPR001680">
    <property type="entry name" value="WD40_rpt"/>
</dbReference>
<dbReference type="PANTHER" id="PTHR10039:SF17">
    <property type="entry name" value="FUNGAL STAND N-TERMINAL GOODBYE DOMAIN-CONTAINING PROTEIN-RELATED"/>
    <property type="match status" value="1"/>
</dbReference>
<dbReference type="SUPFAM" id="SSF52540">
    <property type="entry name" value="P-loop containing nucleoside triphosphate hydrolases"/>
    <property type="match status" value="1"/>
</dbReference>
<dbReference type="PROSITE" id="PS50294">
    <property type="entry name" value="WD_REPEATS_REGION"/>
    <property type="match status" value="2"/>
</dbReference>
<dbReference type="Gene3D" id="2.130.10.10">
    <property type="entry name" value="YVTN repeat-like/Quinoprotein amine dehydrogenase"/>
    <property type="match status" value="1"/>
</dbReference>
<dbReference type="Proteomes" id="UP000076532">
    <property type="component" value="Unassembled WGS sequence"/>
</dbReference>